<accession>G8X0L0</accession>
<evidence type="ECO:0000256" key="1">
    <source>
        <dbReference type="SAM" id="MobiDB-lite"/>
    </source>
</evidence>
<dbReference type="HOGENOM" id="CLU_3158163_0_0_11"/>
<feature type="compositionally biased region" description="Basic and acidic residues" evidence="1">
    <location>
        <begin position="19"/>
        <end position="36"/>
    </location>
</feature>
<dbReference type="Proteomes" id="UP000007842">
    <property type="component" value="Chromosome"/>
</dbReference>
<proteinExistence type="predicted"/>
<reference evidence="3" key="1">
    <citation type="submission" date="2011-12" db="EMBL/GenBank/DDBJ databases">
        <title>Complete genome sequence of Streptomyces cattleya strain DSM 46488.</title>
        <authorList>
            <person name="Ou H.-Y."/>
            <person name="Li P."/>
            <person name="Zhao C."/>
            <person name="O'Hagan D."/>
            <person name="Deng Z."/>
        </authorList>
    </citation>
    <scope>NUCLEOTIDE SEQUENCE [LARGE SCALE GENOMIC DNA]</scope>
    <source>
        <strain evidence="3">ATCC 35852 / DSM 46488 / JCM 4925 / NBRC 14057 / NRRL 8057</strain>
    </source>
</reference>
<dbReference type="KEGG" id="scy:SCATT_45540"/>
<evidence type="ECO:0000313" key="3">
    <source>
        <dbReference type="Proteomes" id="UP000007842"/>
    </source>
</evidence>
<dbReference type="AlphaFoldDB" id="G8X0L0"/>
<protein>
    <submittedName>
        <fullName evidence="2">Uncharacterized protein</fullName>
    </submittedName>
</protein>
<gene>
    <name evidence="2" type="ordered locus">SCATT_45540</name>
</gene>
<name>G8X0L0_STREN</name>
<feature type="region of interest" description="Disordered" evidence="1">
    <location>
        <begin position="1"/>
        <end position="48"/>
    </location>
</feature>
<sequence length="48" mass="5315">MAHGYQRTEGHRARLGRTPPDRRPPRAGKRNREGARGHGVAATSGRVR</sequence>
<evidence type="ECO:0000313" key="2">
    <source>
        <dbReference type="EMBL" id="AEW96925.1"/>
    </source>
</evidence>
<organism evidence="2 3">
    <name type="scientific">Streptantibioticus cattleyicolor (strain ATCC 35852 / DSM 46488 / JCM 4925 / NBRC 14057 / NRRL 8057)</name>
    <name type="common">Streptomyces cattleya</name>
    <dbReference type="NCBI Taxonomy" id="1003195"/>
    <lineage>
        <taxon>Bacteria</taxon>
        <taxon>Bacillati</taxon>
        <taxon>Actinomycetota</taxon>
        <taxon>Actinomycetes</taxon>
        <taxon>Kitasatosporales</taxon>
        <taxon>Streptomycetaceae</taxon>
        <taxon>Streptantibioticus</taxon>
    </lineage>
</organism>
<dbReference type="EMBL" id="CP003219">
    <property type="protein sequence ID" value="AEW96925.1"/>
    <property type="molecule type" value="Genomic_DNA"/>
</dbReference>
<feature type="compositionally biased region" description="Basic and acidic residues" evidence="1">
    <location>
        <begin position="1"/>
        <end position="12"/>
    </location>
</feature>
<keyword evidence="3" id="KW-1185">Reference proteome</keyword>